<keyword evidence="8 13" id="KW-0547">Nucleotide-binding</keyword>
<keyword evidence="7 13" id="KW-0791">Threonine biosynthesis</keyword>
<keyword evidence="6 13" id="KW-0808">Transferase</keyword>
<dbReference type="Pfam" id="PF00288">
    <property type="entry name" value="GHMP_kinases_N"/>
    <property type="match status" value="1"/>
</dbReference>
<evidence type="ECO:0000256" key="5">
    <source>
        <dbReference type="ARBA" id="ARBA00022605"/>
    </source>
</evidence>
<name>A0A841L4R8_9FIRM</name>
<evidence type="ECO:0000259" key="15">
    <source>
        <dbReference type="Pfam" id="PF08544"/>
    </source>
</evidence>
<comment type="function">
    <text evidence="12 13">Catalyzes the ATP-dependent phosphorylation of L-homoserine to L-homoserine phosphate.</text>
</comment>
<dbReference type="GO" id="GO:0004413">
    <property type="term" value="F:homoserine kinase activity"/>
    <property type="evidence" value="ECO:0007669"/>
    <property type="project" value="UniProtKB-UniRule"/>
</dbReference>
<sequence length="295" mass="32605">MTYHIRVPATTANLGPGFDALGLALKLYNEFRIETIESGIEMLGCDDIPLGENLIYTTIQRLFHEYHHEKYGVRVISHKIDIPLSRGLGSSAACIAAGIVIANRAMGERLGLEDMIRIGTELEGHPDNIVPALVGGMVASIHEGDQVIYTRISIPQSLCFALMIPEFTVSTGEARKVLPDHYSKKDCIFNISRTALLVAAMQNGELEKLRVATGDRIHQPYRMGLIPGLEAIFQKAQALGSKTEVISGSGSTLMAMIERNNIRFEDEMNDFLSAMEGGWYVKILEHDQEGIQIYE</sequence>
<evidence type="ECO:0000256" key="13">
    <source>
        <dbReference type="HAMAP-Rule" id="MF_00384"/>
    </source>
</evidence>
<dbReference type="Proteomes" id="UP000579281">
    <property type="component" value="Unassembled WGS sequence"/>
</dbReference>
<evidence type="ECO:0000313" key="17">
    <source>
        <dbReference type="Proteomes" id="UP000579281"/>
    </source>
</evidence>
<dbReference type="InterPro" id="IPR036554">
    <property type="entry name" value="GHMP_kinase_C_sf"/>
</dbReference>
<dbReference type="InterPro" id="IPR013750">
    <property type="entry name" value="GHMP_kinase_C_dom"/>
</dbReference>
<dbReference type="Gene3D" id="3.30.70.890">
    <property type="entry name" value="GHMP kinase, C-terminal domain"/>
    <property type="match status" value="1"/>
</dbReference>
<dbReference type="UniPathway" id="UPA00050">
    <property type="reaction ID" value="UER00064"/>
</dbReference>
<evidence type="ECO:0000259" key="14">
    <source>
        <dbReference type="Pfam" id="PF00288"/>
    </source>
</evidence>
<dbReference type="SUPFAM" id="SSF55060">
    <property type="entry name" value="GHMP Kinase, C-terminal domain"/>
    <property type="match status" value="1"/>
</dbReference>
<dbReference type="InterPro" id="IPR006203">
    <property type="entry name" value="GHMP_knse_ATP-bd_CS"/>
</dbReference>
<accession>A0A841L4R8</accession>
<evidence type="ECO:0000256" key="9">
    <source>
        <dbReference type="ARBA" id="ARBA00022777"/>
    </source>
</evidence>
<evidence type="ECO:0000256" key="3">
    <source>
        <dbReference type="ARBA" id="ARBA00012078"/>
    </source>
</evidence>
<comment type="subcellular location">
    <subcellularLocation>
        <location evidence="13">Cytoplasm</location>
    </subcellularLocation>
</comment>
<dbReference type="Pfam" id="PF08544">
    <property type="entry name" value="GHMP_kinases_C"/>
    <property type="match status" value="1"/>
</dbReference>
<dbReference type="PROSITE" id="PS00627">
    <property type="entry name" value="GHMP_KINASES_ATP"/>
    <property type="match status" value="1"/>
</dbReference>
<feature type="domain" description="GHMP kinase N-terminal" evidence="14">
    <location>
        <begin position="53"/>
        <end position="136"/>
    </location>
</feature>
<dbReference type="HAMAP" id="MF_00384">
    <property type="entry name" value="Homoser_kinase"/>
    <property type="match status" value="1"/>
</dbReference>
<dbReference type="AlphaFoldDB" id="A0A841L4R8"/>
<dbReference type="InterPro" id="IPR014721">
    <property type="entry name" value="Ribsml_uS5_D2-typ_fold_subgr"/>
</dbReference>
<dbReference type="GO" id="GO:0005524">
    <property type="term" value="F:ATP binding"/>
    <property type="evidence" value="ECO:0007669"/>
    <property type="project" value="UniProtKB-UniRule"/>
</dbReference>
<dbReference type="InterPro" id="IPR000870">
    <property type="entry name" value="Homoserine_kinase"/>
</dbReference>
<comment type="caution">
    <text evidence="16">The sequence shown here is derived from an EMBL/GenBank/DDBJ whole genome shotgun (WGS) entry which is preliminary data.</text>
</comment>
<dbReference type="EC" id="2.7.1.39" evidence="3 13"/>
<evidence type="ECO:0000256" key="4">
    <source>
        <dbReference type="ARBA" id="ARBA00017858"/>
    </source>
</evidence>
<evidence type="ECO:0000256" key="1">
    <source>
        <dbReference type="ARBA" id="ARBA00005015"/>
    </source>
</evidence>
<dbReference type="GO" id="GO:0005737">
    <property type="term" value="C:cytoplasm"/>
    <property type="evidence" value="ECO:0007669"/>
    <property type="project" value="UniProtKB-SubCell"/>
</dbReference>
<evidence type="ECO:0000256" key="11">
    <source>
        <dbReference type="ARBA" id="ARBA00049375"/>
    </source>
</evidence>
<gene>
    <name evidence="13" type="primary">thrB</name>
    <name evidence="16" type="ORF">HNQ80_003518</name>
</gene>
<organism evidence="16 17">
    <name type="scientific">Anaerosolibacter carboniphilus</name>
    <dbReference type="NCBI Taxonomy" id="1417629"/>
    <lineage>
        <taxon>Bacteria</taxon>
        <taxon>Bacillati</taxon>
        <taxon>Bacillota</taxon>
        <taxon>Clostridia</taxon>
        <taxon>Peptostreptococcales</taxon>
        <taxon>Thermotaleaceae</taxon>
        <taxon>Anaerosolibacter</taxon>
    </lineage>
</organism>
<dbReference type="InterPro" id="IPR006204">
    <property type="entry name" value="GHMP_kinase_N_dom"/>
</dbReference>
<dbReference type="RefSeq" id="WP_184311899.1">
    <property type="nucleotide sequence ID" value="NZ_JACHEN010000023.1"/>
</dbReference>
<keyword evidence="9 13" id="KW-0418">Kinase</keyword>
<dbReference type="EMBL" id="JACHEN010000023">
    <property type="protein sequence ID" value="MBB6217399.1"/>
    <property type="molecule type" value="Genomic_DNA"/>
</dbReference>
<dbReference type="PRINTS" id="PR00958">
    <property type="entry name" value="HOMSERKINASE"/>
</dbReference>
<evidence type="ECO:0000256" key="10">
    <source>
        <dbReference type="ARBA" id="ARBA00022840"/>
    </source>
</evidence>
<dbReference type="PANTHER" id="PTHR20861:SF1">
    <property type="entry name" value="HOMOSERINE KINASE"/>
    <property type="match status" value="1"/>
</dbReference>
<keyword evidence="17" id="KW-1185">Reference proteome</keyword>
<dbReference type="SUPFAM" id="SSF54211">
    <property type="entry name" value="Ribosomal protein S5 domain 2-like"/>
    <property type="match status" value="1"/>
</dbReference>
<dbReference type="InterPro" id="IPR020568">
    <property type="entry name" value="Ribosomal_Su5_D2-typ_SF"/>
</dbReference>
<comment type="similarity">
    <text evidence="2 13">Belongs to the GHMP kinase family. Homoserine kinase subfamily.</text>
</comment>
<dbReference type="GO" id="GO:0009088">
    <property type="term" value="P:threonine biosynthetic process"/>
    <property type="evidence" value="ECO:0007669"/>
    <property type="project" value="UniProtKB-UniRule"/>
</dbReference>
<reference evidence="16 17" key="1">
    <citation type="submission" date="2020-08" db="EMBL/GenBank/DDBJ databases">
        <title>Genomic Encyclopedia of Type Strains, Phase IV (KMG-IV): sequencing the most valuable type-strain genomes for metagenomic binning, comparative biology and taxonomic classification.</title>
        <authorList>
            <person name="Goeker M."/>
        </authorList>
    </citation>
    <scope>NUCLEOTIDE SEQUENCE [LARGE SCALE GENOMIC DNA]</scope>
    <source>
        <strain evidence="16 17">DSM 103526</strain>
    </source>
</reference>
<keyword evidence="5 13" id="KW-0028">Amino-acid biosynthesis</keyword>
<dbReference type="PIRSF" id="PIRSF000676">
    <property type="entry name" value="Homoser_kin"/>
    <property type="match status" value="1"/>
</dbReference>
<evidence type="ECO:0000256" key="8">
    <source>
        <dbReference type="ARBA" id="ARBA00022741"/>
    </source>
</evidence>
<evidence type="ECO:0000256" key="6">
    <source>
        <dbReference type="ARBA" id="ARBA00022679"/>
    </source>
</evidence>
<dbReference type="Gene3D" id="3.30.230.10">
    <property type="match status" value="1"/>
</dbReference>
<keyword evidence="13" id="KW-0963">Cytoplasm</keyword>
<comment type="pathway">
    <text evidence="1 13">Amino-acid biosynthesis; L-threonine biosynthesis; L-threonine from L-aspartate: step 4/5.</text>
</comment>
<dbReference type="PANTHER" id="PTHR20861">
    <property type="entry name" value="HOMOSERINE/4-DIPHOSPHOCYTIDYL-2-C-METHYL-D-ERYTHRITOL KINASE"/>
    <property type="match status" value="1"/>
</dbReference>
<dbReference type="NCBIfam" id="TIGR00191">
    <property type="entry name" value="thrB"/>
    <property type="match status" value="1"/>
</dbReference>
<protein>
    <recommendedName>
        <fullName evidence="4 13">Homoserine kinase</fullName>
        <shortName evidence="13">HK</shortName>
        <shortName evidence="13">HSK</shortName>
        <ecNumber evidence="3 13">2.7.1.39</ecNumber>
    </recommendedName>
</protein>
<evidence type="ECO:0000256" key="2">
    <source>
        <dbReference type="ARBA" id="ARBA00007370"/>
    </source>
</evidence>
<evidence type="ECO:0000256" key="7">
    <source>
        <dbReference type="ARBA" id="ARBA00022697"/>
    </source>
</evidence>
<feature type="domain" description="GHMP kinase C-terminal" evidence="15">
    <location>
        <begin position="200"/>
        <end position="269"/>
    </location>
</feature>
<keyword evidence="10 13" id="KW-0067">ATP-binding</keyword>
<proteinExistence type="inferred from homology"/>
<comment type="catalytic activity">
    <reaction evidence="11 13">
        <text>L-homoserine + ATP = O-phospho-L-homoserine + ADP + H(+)</text>
        <dbReference type="Rhea" id="RHEA:13985"/>
        <dbReference type="ChEBI" id="CHEBI:15378"/>
        <dbReference type="ChEBI" id="CHEBI:30616"/>
        <dbReference type="ChEBI" id="CHEBI:57476"/>
        <dbReference type="ChEBI" id="CHEBI:57590"/>
        <dbReference type="ChEBI" id="CHEBI:456216"/>
        <dbReference type="EC" id="2.7.1.39"/>
    </reaction>
</comment>
<evidence type="ECO:0000256" key="12">
    <source>
        <dbReference type="ARBA" id="ARBA00049954"/>
    </source>
</evidence>
<evidence type="ECO:0000313" key="16">
    <source>
        <dbReference type="EMBL" id="MBB6217399.1"/>
    </source>
</evidence>
<feature type="binding site" evidence="13">
    <location>
        <begin position="83"/>
        <end position="93"/>
    </location>
    <ligand>
        <name>ATP</name>
        <dbReference type="ChEBI" id="CHEBI:30616"/>
    </ligand>
</feature>